<reference evidence="3" key="1">
    <citation type="submission" date="2020-08" db="EMBL/GenBank/DDBJ databases">
        <title>Genome public.</title>
        <authorList>
            <person name="Liu C."/>
            <person name="Sun Q."/>
        </authorList>
    </citation>
    <scope>NUCLEOTIDE SEQUENCE</scope>
    <source>
        <strain evidence="3">NSJ-28</strain>
    </source>
</reference>
<dbReference type="InterPro" id="IPR010690">
    <property type="entry name" value="YqfD"/>
</dbReference>
<dbReference type="Proteomes" id="UP000606499">
    <property type="component" value="Unassembled WGS sequence"/>
</dbReference>
<name>A0A923LTQ1_9FIRM</name>
<evidence type="ECO:0000313" key="3">
    <source>
        <dbReference type="EMBL" id="MBC5725150.1"/>
    </source>
</evidence>
<feature type="transmembrane region" description="Helical" evidence="2">
    <location>
        <begin position="89"/>
        <end position="110"/>
    </location>
</feature>
<feature type="region of interest" description="Disordered" evidence="1">
    <location>
        <begin position="392"/>
        <end position="414"/>
    </location>
</feature>
<dbReference type="RefSeq" id="WP_147574284.1">
    <property type="nucleotide sequence ID" value="NZ_JACOPL010000005.1"/>
</dbReference>
<sequence>MVGRLLLLARGQVRVRVTGASLPRFLNACARHGITLRRMKRTAWNEMYATLSVADFRALRRYMGRTGCRVHIVRRRGAPFFAARLRPRYALWGGFFALVLLCWILHAHIWSIETNISAALPEGEIMRQLDALGVHIGARRSAIDTGRIRWKMLQLQPDMTFFSLNIQGNRLTVEAYGESPPSELLDQSAVTKVVAARDGVVRRILAQEGQPVVKAGDAVSAGDTLISGLVPPTREEGNYHLTHGRGEVEAYTAYHTARVRALTTEKKAYTGKVKHQYALVLGNKRLNLYFGSGISSSTCDKIIETKTLWLSDSVVFPVSLVKQTYVFYETETVTQTADEVRVDMISRALGDIVAGMDGMITGHEETMAEQAGAAVLRLSADAVEQIGVEAVDDSTIPEKESEEDAGAQQHPAQG</sequence>
<keyword evidence="2" id="KW-1133">Transmembrane helix</keyword>
<keyword evidence="4" id="KW-1185">Reference proteome</keyword>
<proteinExistence type="predicted"/>
<keyword evidence="2" id="KW-0812">Transmembrane</keyword>
<evidence type="ECO:0000256" key="1">
    <source>
        <dbReference type="SAM" id="MobiDB-lite"/>
    </source>
</evidence>
<organism evidence="3 4">
    <name type="scientific">Agathobaculum faecis</name>
    <dbReference type="NCBI Taxonomy" id="2763013"/>
    <lineage>
        <taxon>Bacteria</taxon>
        <taxon>Bacillati</taxon>
        <taxon>Bacillota</taxon>
        <taxon>Clostridia</taxon>
        <taxon>Eubacteriales</taxon>
        <taxon>Butyricicoccaceae</taxon>
        <taxon>Agathobaculum</taxon>
    </lineage>
</organism>
<protein>
    <submittedName>
        <fullName evidence="3">Sporulation protein YqfD</fullName>
    </submittedName>
</protein>
<accession>A0A923LTQ1</accession>
<dbReference type="EMBL" id="JACOPL010000005">
    <property type="protein sequence ID" value="MBC5725150.1"/>
    <property type="molecule type" value="Genomic_DNA"/>
</dbReference>
<keyword evidence="2" id="KW-0472">Membrane</keyword>
<dbReference type="AlphaFoldDB" id="A0A923LTQ1"/>
<gene>
    <name evidence="3" type="ORF">H8S45_06720</name>
</gene>
<evidence type="ECO:0000256" key="2">
    <source>
        <dbReference type="SAM" id="Phobius"/>
    </source>
</evidence>
<evidence type="ECO:0000313" key="4">
    <source>
        <dbReference type="Proteomes" id="UP000606499"/>
    </source>
</evidence>
<dbReference type="Pfam" id="PF06898">
    <property type="entry name" value="YqfD"/>
    <property type="match status" value="1"/>
</dbReference>
<comment type="caution">
    <text evidence="3">The sequence shown here is derived from an EMBL/GenBank/DDBJ whole genome shotgun (WGS) entry which is preliminary data.</text>
</comment>